<evidence type="ECO:0008006" key="4">
    <source>
        <dbReference type="Google" id="ProtNLM"/>
    </source>
</evidence>
<dbReference type="PANTHER" id="PTHR38477">
    <property type="entry name" value="HYPOTHETICAL EXPORTED PROTEIN"/>
    <property type="match status" value="1"/>
</dbReference>
<evidence type="ECO:0000313" key="2">
    <source>
        <dbReference type="EMBL" id="ASQ46155.1"/>
    </source>
</evidence>
<dbReference type="OrthoDB" id="9815195at2"/>
<dbReference type="PROSITE" id="PS51257">
    <property type="entry name" value="PROKAR_LIPOPROTEIN"/>
    <property type="match status" value="1"/>
</dbReference>
<proteinExistence type="predicted"/>
<keyword evidence="1" id="KW-0732">Signal</keyword>
<reference evidence="3" key="1">
    <citation type="submission" date="2016-07" db="EMBL/GenBank/DDBJ databases">
        <authorList>
            <person name="Florea S."/>
            <person name="Webb J.S."/>
            <person name="Jaromczyk J."/>
            <person name="Schardl C.L."/>
        </authorList>
    </citation>
    <scope>NUCLEOTIDE SEQUENCE [LARGE SCALE GENOMIC DNA]</scope>
    <source>
        <strain evidence="3">CDC-D5610</strain>
    </source>
</reference>
<dbReference type="InterPro" id="IPR032676">
    <property type="entry name" value="YkuD_2"/>
</dbReference>
<feature type="signal peptide" evidence="1">
    <location>
        <begin position="1"/>
        <end position="21"/>
    </location>
</feature>
<dbReference type="KEGG" id="lcd:clem_08015"/>
<keyword evidence="3" id="KW-1185">Reference proteome</keyword>
<dbReference type="RefSeq" id="WP_094091134.1">
    <property type="nucleotide sequence ID" value="NZ_CP016397.1"/>
</dbReference>
<accession>A0A222P305</accession>
<gene>
    <name evidence="2" type="ORF">clem_08015</name>
</gene>
<dbReference type="PANTHER" id="PTHR38477:SF1">
    <property type="entry name" value="MUREIN L,D-TRANSPEPTIDASE CATALYTIC DOMAIN FAMILY PROTEIN"/>
    <property type="match status" value="1"/>
</dbReference>
<protein>
    <recommendedName>
        <fullName evidence="4">L,D-transpeptidase catalytic domain</fullName>
    </recommendedName>
</protein>
<dbReference type="Proteomes" id="UP000201728">
    <property type="component" value="Chromosome"/>
</dbReference>
<dbReference type="EMBL" id="CP016397">
    <property type="protein sequence ID" value="ASQ46155.1"/>
    <property type="molecule type" value="Genomic_DNA"/>
</dbReference>
<sequence>MKKRLLFVLAVTSACFSLTSAAPLQRELHPQNNPVIKVFHSIVNNQYQYPRMTTIPLSGIREMLHQEAPTLNTAVINKVLTSVKCAEQFNVPHNNILTIIDYSLPSSEKRLWVFDMDKKKLLFHTYVSHGIRSGSLETNYFSNKHNSKASSIGVYLTDSTYYGRDGLSLKLTGLDKGFNDNATSRYVVMHGGWYVDENFIKKYGRAGRSWGCPALPLDHTKDIINTIKDKSLFVIYYPNENWFEQSRFLNCDRYSSNSANKQIIDAFPIENDMRDEILFADLNHNKYREESDPVVVMSAVDYERVFQTTPPVGRMLRRQINNVEYIALSEPEFKKILVLSHQSMEYQSIWNEIHFVVPDVQLQRGYYITHMKLVPLGKIKDVKPNIEEIDNTQQIKSYSVQLDDRVVQLKATNQFIRWLGL</sequence>
<evidence type="ECO:0000256" key="1">
    <source>
        <dbReference type="SAM" id="SignalP"/>
    </source>
</evidence>
<evidence type="ECO:0000313" key="3">
    <source>
        <dbReference type="Proteomes" id="UP000201728"/>
    </source>
</evidence>
<dbReference type="AlphaFoldDB" id="A0A222P305"/>
<organism evidence="2 3">
    <name type="scientific">Legionella clemsonensis</name>
    <dbReference type="NCBI Taxonomy" id="1867846"/>
    <lineage>
        <taxon>Bacteria</taxon>
        <taxon>Pseudomonadati</taxon>
        <taxon>Pseudomonadota</taxon>
        <taxon>Gammaproteobacteria</taxon>
        <taxon>Legionellales</taxon>
        <taxon>Legionellaceae</taxon>
        <taxon>Legionella</taxon>
    </lineage>
</organism>
<feature type="chain" id="PRO_5012239915" description="L,D-transpeptidase catalytic domain" evidence="1">
    <location>
        <begin position="22"/>
        <end position="421"/>
    </location>
</feature>
<dbReference type="Pfam" id="PF13645">
    <property type="entry name" value="YkuD_2"/>
    <property type="match status" value="1"/>
</dbReference>
<name>A0A222P305_9GAMM</name>